<protein>
    <recommendedName>
        <fullName evidence="4">QLQ domain-containing protein</fullName>
    </recommendedName>
</protein>
<keyword evidence="2" id="KW-0539">Nucleus</keyword>
<dbReference type="SMART" id="SM00951">
    <property type="entry name" value="QLQ"/>
    <property type="match status" value="1"/>
</dbReference>
<feature type="non-terminal residue" evidence="5">
    <location>
        <position position="194"/>
    </location>
</feature>
<comment type="subcellular location">
    <subcellularLocation>
        <location evidence="1">Nucleus</location>
    </subcellularLocation>
</comment>
<organism evidence="5 6">
    <name type="scientific">Coemansia brasiliensis</name>
    <dbReference type="NCBI Taxonomy" id="2650707"/>
    <lineage>
        <taxon>Eukaryota</taxon>
        <taxon>Fungi</taxon>
        <taxon>Fungi incertae sedis</taxon>
        <taxon>Zoopagomycota</taxon>
        <taxon>Kickxellomycotina</taxon>
        <taxon>Kickxellomycetes</taxon>
        <taxon>Kickxellales</taxon>
        <taxon>Kickxellaceae</taxon>
        <taxon>Coemansia</taxon>
    </lineage>
</organism>
<dbReference type="Proteomes" id="UP001139887">
    <property type="component" value="Unassembled WGS sequence"/>
</dbReference>
<feature type="compositionally biased region" description="Low complexity" evidence="3">
    <location>
        <begin position="72"/>
        <end position="82"/>
    </location>
</feature>
<dbReference type="AlphaFoldDB" id="A0A9W8LZ17"/>
<evidence type="ECO:0000256" key="3">
    <source>
        <dbReference type="SAM" id="MobiDB-lite"/>
    </source>
</evidence>
<name>A0A9W8LZ17_9FUNG</name>
<accession>A0A9W8LZ17</accession>
<dbReference type="Pfam" id="PF08880">
    <property type="entry name" value="QLQ"/>
    <property type="match status" value="1"/>
</dbReference>
<dbReference type="OrthoDB" id="5595870at2759"/>
<evidence type="ECO:0000256" key="1">
    <source>
        <dbReference type="ARBA" id="ARBA00004123"/>
    </source>
</evidence>
<feature type="domain" description="QLQ" evidence="4">
    <location>
        <begin position="149"/>
        <end position="184"/>
    </location>
</feature>
<feature type="region of interest" description="Disordered" evidence="3">
    <location>
        <begin position="70"/>
        <end position="154"/>
    </location>
</feature>
<feature type="region of interest" description="Disordered" evidence="3">
    <location>
        <begin position="1"/>
        <end position="33"/>
    </location>
</feature>
<dbReference type="GO" id="GO:0005634">
    <property type="term" value="C:nucleus"/>
    <property type="evidence" value="ECO:0007669"/>
    <property type="project" value="UniProtKB-SubCell"/>
</dbReference>
<keyword evidence="6" id="KW-1185">Reference proteome</keyword>
<reference evidence="5" key="1">
    <citation type="submission" date="2022-07" db="EMBL/GenBank/DDBJ databases">
        <title>Phylogenomic reconstructions and comparative analyses of Kickxellomycotina fungi.</title>
        <authorList>
            <person name="Reynolds N.K."/>
            <person name="Stajich J.E."/>
            <person name="Barry K."/>
            <person name="Grigoriev I.V."/>
            <person name="Crous P."/>
            <person name="Smith M.E."/>
        </authorList>
    </citation>
    <scope>NUCLEOTIDE SEQUENCE</scope>
    <source>
        <strain evidence="5">NRRL 1566</strain>
    </source>
</reference>
<feature type="compositionally biased region" description="Polar residues" evidence="3">
    <location>
        <begin position="138"/>
        <end position="152"/>
    </location>
</feature>
<evidence type="ECO:0000313" key="6">
    <source>
        <dbReference type="Proteomes" id="UP001139887"/>
    </source>
</evidence>
<proteinExistence type="predicted"/>
<evidence type="ECO:0000313" key="5">
    <source>
        <dbReference type="EMBL" id="KAJ2849042.1"/>
    </source>
</evidence>
<gene>
    <name evidence="5" type="ORF">IWW36_002926</name>
</gene>
<comment type="caution">
    <text evidence="5">The sequence shown here is derived from an EMBL/GenBank/DDBJ whole genome shotgun (WGS) entry which is preliminary data.</text>
</comment>
<feature type="compositionally biased region" description="Low complexity" evidence="3">
    <location>
        <begin position="10"/>
        <end position="30"/>
    </location>
</feature>
<dbReference type="EMBL" id="JANBUW010000111">
    <property type="protein sequence ID" value="KAJ2849042.1"/>
    <property type="molecule type" value="Genomic_DNA"/>
</dbReference>
<evidence type="ECO:0000259" key="4">
    <source>
        <dbReference type="PROSITE" id="PS51666"/>
    </source>
</evidence>
<feature type="compositionally biased region" description="Polar residues" evidence="3">
    <location>
        <begin position="121"/>
        <end position="130"/>
    </location>
</feature>
<dbReference type="GO" id="GO:0006355">
    <property type="term" value="P:regulation of DNA-templated transcription"/>
    <property type="evidence" value="ECO:0007669"/>
    <property type="project" value="InterPro"/>
</dbReference>
<dbReference type="InterPro" id="IPR014978">
    <property type="entry name" value="Gln-Leu-Gln_QLQ"/>
</dbReference>
<dbReference type="GO" id="GO:0005524">
    <property type="term" value="F:ATP binding"/>
    <property type="evidence" value="ECO:0007669"/>
    <property type="project" value="InterPro"/>
</dbReference>
<evidence type="ECO:0000256" key="2">
    <source>
        <dbReference type="ARBA" id="ARBA00023242"/>
    </source>
</evidence>
<dbReference type="PROSITE" id="PS51666">
    <property type="entry name" value="QLQ"/>
    <property type="match status" value="1"/>
</dbReference>
<feature type="compositionally biased region" description="Polar residues" evidence="3">
    <location>
        <begin position="95"/>
        <end position="113"/>
    </location>
</feature>
<feature type="region of interest" description="Disordered" evidence="3">
    <location>
        <begin position="175"/>
        <end position="194"/>
    </location>
</feature>
<sequence>MQIQASPETPAVSEAPGSPAGSSSVSGGNVLTKDKLRQIVTAIQAMRTRGANEQNSEEYAKLMQIMRYVTAQQQQQQQQQQQGEAAETVAELQSKMPSQTNGGSASDTPTTPASAHMHQAPESTPKSATATVPEVDDTPSSAISSKATQFSSEDIAKLRKQIHAFRLVSKNMPLPPQLRQELWSSSISDEEKRL</sequence>